<organism evidence="1 2">
    <name type="scientific">Achromobacter aegrifaciens</name>
    <dbReference type="NCBI Taxonomy" id="1287736"/>
    <lineage>
        <taxon>Bacteria</taxon>
        <taxon>Pseudomonadati</taxon>
        <taxon>Pseudomonadota</taxon>
        <taxon>Betaproteobacteria</taxon>
        <taxon>Burkholderiales</taxon>
        <taxon>Alcaligenaceae</taxon>
        <taxon>Achromobacter</taxon>
    </lineage>
</organism>
<keyword evidence="2" id="KW-1185">Reference proteome</keyword>
<dbReference type="RefSeq" id="WP_310531412.1">
    <property type="nucleotide sequence ID" value="NZ_JAVKVN010000002.1"/>
</dbReference>
<proteinExistence type="predicted"/>
<comment type="caution">
    <text evidence="1">The sequence shown here is derived from an EMBL/GenBank/DDBJ whole genome shotgun (WGS) entry which is preliminary data.</text>
</comment>
<dbReference type="InterPro" id="IPR049847">
    <property type="entry name" value="CrpP-rel"/>
</dbReference>
<name>A0ABU2D8Y8_ACHAE</name>
<sequence length="74" mass="8521">MQMDIQKLGALSARVGLTLLDCPFLRARAMPGHTGERPREWRAKVDAWEDGWKSEVEKRRMMGLHRRSTGSKRA</sequence>
<protein>
    <submittedName>
        <fullName evidence="1">CrpP-related protein</fullName>
    </submittedName>
</protein>
<evidence type="ECO:0000313" key="1">
    <source>
        <dbReference type="EMBL" id="MDR7944575.1"/>
    </source>
</evidence>
<evidence type="ECO:0000313" key="2">
    <source>
        <dbReference type="Proteomes" id="UP001264156"/>
    </source>
</evidence>
<dbReference type="NCBIfam" id="NF041856">
    <property type="entry name" value="CrpP_rel_fam"/>
    <property type="match status" value="1"/>
</dbReference>
<dbReference type="Proteomes" id="UP001264156">
    <property type="component" value="Unassembled WGS sequence"/>
</dbReference>
<dbReference type="EMBL" id="JAVKVN010000002">
    <property type="protein sequence ID" value="MDR7944575.1"/>
    <property type="molecule type" value="Genomic_DNA"/>
</dbReference>
<reference evidence="2" key="1">
    <citation type="submission" date="2023-07" db="EMBL/GenBank/DDBJ databases">
        <title>Glyphosate-induced phosphonatase operons in soil bacteria of genus Achromobacter.</title>
        <authorList>
            <person name="Epiktetov D.O."/>
            <person name="Sviridov A.V."/>
            <person name="Tarlachkov S.V."/>
            <person name="Shushkova T.V."/>
            <person name="Toropygin I.Y."/>
            <person name="Leontievsky A."/>
        </authorList>
    </citation>
    <scope>NUCLEOTIDE SEQUENCE [LARGE SCALE GENOMIC DNA]</scope>
    <source>
        <strain evidence="2">Kg 16</strain>
    </source>
</reference>
<gene>
    <name evidence="1" type="ORF">RIU57_05675</name>
</gene>
<accession>A0ABU2D8Y8</accession>